<dbReference type="RefSeq" id="WP_111953070.1">
    <property type="nucleotide sequence ID" value="NZ_CP036313.1"/>
</dbReference>
<keyword evidence="4" id="KW-1185">Reference proteome</keyword>
<dbReference type="EMBL" id="CP036313">
    <property type="protein sequence ID" value="QBH13527.1"/>
    <property type="molecule type" value="Genomic_DNA"/>
</dbReference>
<dbReference type="Proteomes" id="UP000248798">
    <property type="component" value="Unassembled WGS sequence"/>
</dbReference>
<accession>A0A328FL62</accession>
<proteinExistence type="predicted"/>
<evidence type="ECO:0000313" key="2">
    <source>
        <dbReference type="EMBL" id="RAM03777.1"/>
    </source>
</evidence>
<reference evidence="1 4" key="2">
    <citation type="submission" date="2019-02" db="EMBL/GenBank/DDBJ databases">
        <title>Complete genome sequence of Desulfobacter hydrogenophilus AcRS1.</title>
        <authorList>
            <person name="Marietou A."/>
            <person name="Lund M.B."/>
            <person name="Marshall I.P.G."/>
            <person name="Schreiber L."/>
            <person name="Jorgensen B."/>
        </authorList>
    </citation>
    <scope>NUCLEOTIDE SEQUENCE [LARGE SCALE GENOMIC DNA]</scope>
    <source>
        <strain evidence="1 4">AcRS1</strain>
    </source>
</reference>
<reference evidence="2 3" key="1">
    <citation type="submission" date="2018-06" db="EMBL/GenBank/DDBJ databases">
        <title>Complete Genome Sequence of Desulfobacter hydrogenophilus (DSM3380).</title>
        <authorList>
            <person name="Marietou A."/>
            <person name="Schreiber L."/>
            <person name="Marshall I."/>
            <person name="Jorgensen B."/>
        </authorList>
    </citation>
    <scope>NUCLEOTIDE SEQUENCE [LARGE SCALE GENOMIC DNA]</scope>
    <source>
        <strain evidence="2 3">DSM 3380</strain>
    </source>
</reference>
<dbReference type="AlphaFoldDB" id="A0A328FL62"/>
<evidence type="ECO:0000313" key="1">
    <source>
        <dbReference type="EMBL" id="QBH13527.1"/>
    </source>
</evidence>
<evidence type="ECO:0000313" key="3">
    <source>
        <dbReference type="Proteomes" id="UP000248798"/>
    </source>
</evidence>
<evidence type="ECO:0000313" key="4">
    <source>
        <dbReference type="Proteomes" id="UP000293902"/>
    </source>
</evidence>
<dbReference type="Proteomes" id="UP000293902">
    <property type="component" value="Chromosome"/>
</dbReference>
<organism evidence="2 3">
    <name type="scientific">Desulfobacter hydrogenophilus</name>
    <dbReference type="NCBI Taxonomy" id="2291"/>
    <lineage>
        <taxon>Bacteria</taxon>
        <taxon>Pseudomonadati</taxon>
        <taxon>Thermodesulfobacteriota</taxon>
        <taxon>Desulfobacteria</taxon>
        <taxon>Desulfobacterales</taxon>
        <taxon>Desulfobacteraceae</taxon>
        <taxon>Desulfobacter</taxon>
    </lineage>
</organism>
<dbReference type="EMBL" id="QLNI01000002">
    <property type="protein sequence ID" value="RAM03777.1"/>
    <property type="molecule type" value="Genomic_DNA"/>
</dbReference>
<dbReference type="Pfam" id="PF07424">
    <property type="entry name" value="TrbM"/>
    <property type="match status" value="1"/>
</dbReference>
<dbReference type="InterPro" id="IPR009989">
    <property type="entry name" value="TrbM"/>
</dbReference>
<dbReference type="OrthoDB" id="9784009at2"/>
<name>A0A328FL62_9BACT</name>
<sequence length="217" mass="24473">MKKFSATITIFLFWIVFLGETPLSWGDDELTNEQKLACESILCLSSGDRPDECDPALNYFFSIKKKKLSDTRDARKSFLKKCPDSNADGMSSLINVLVDYNCSSCTVEQLNKNLVKVVISTGRNFSSISNHSSGYTVMAVDPELPAYCLKYYAAMNSNQYTAYSQYSQSQPVYIGSNIGRKVKDDDGNEYYLIYAKSRSEQAQIAEAISQNHWEWAD</sequence>
<gene>
    <name evidence="2" type="ORF">DO021_01620</name>
    <name evidence="1" type="ORF">EYB58_11690</name>
</gene>
<protein>
    <submittedName>
        <fullName evidence="2">Conjugal transfer protein TrbM</fullName>
    </submittedName>
</protein>